<feature type="transmembrane region" description="Helical" evidence="1">
    <location>
        <begin position="36"/>
        <end position="55"/>
    </location>
</feature>
<sequence>MATNLTAFLGLTTLVSTTAAISLWVSRDKHPSDVSTLTVHIFLFAVIAPLLLRLVRAHVRISQIFQYYRLSSMYLTMTIFVVLGSFYSIGYIVVSSLIHPKSERPKFTDVARHLWYNGLSMKQTISSFYALLFRLIFDSKLFWNVFIPLFIIQSIFDWSVYIYSDYFILFKDLGVGGSGTTFRGWMLARLRAFAANVDVFRPPRVPQTAQPYRGRLHILPQRRGPRPSILGVTPQRQVDFPVPPNTQALLEELFAEFVHIPESEADIDHITVRESYLEPGLQALRRRLTVPMNDAGGPLNAAAAFNTADMFGGEICHFHHEGTTHIVLHPEDCRRVIESGWGERHPFCTNSWYWRLYFNWYLGIRLPVPEGLMMLYAPRHQGDIEIIRELMRAAVWFVTNGRLHSIDANTYPMPPAP</sequence>
<accession>A0A439DA94</accession>
<keyword evidence="5" id="KW-1185">Reference proteome</keyword>
<dbReference type="STRING" id="363999.A0A439DA94"/>
<evidence type="ECO:0000313" key="4">
    <source>
        <dbReference type="EMBL" id="RWA11325.1"/>
    </source>
</evidence>
<comment type="caution">
    <text evidence="4">The sequence shown here is derived from an EMBL/GenBank/DDBJ whole genome shotgun (WGS) entry which is preliminary data.</text>
</comment>
<organism evidence="4 5">
    <name type="scientific">Xylaria grammica</name>
    <dbReference type="NCBI Taxonomy" id="363999"/>
    <lineage>
        <taxon>Eukaryota</taxon>
        <taxon>Fungi</taxon>
        <taxon>Dikarya</taxon>
        <taxon>Ascomycota</taxon>
        <taxon>Pezizomycotina</taxon>
        <taxon>Sordariomycetes</taxon>
        <taxon>Xylariomycetidae</taxon>
        <taxon>Xylariales</taxon>
        <taxon>Xylariaceae</taxon>
        <taxon>Xylaria</taxon>
    </lineage>
</organism>
<dbReference type="AlphaFoldDB" id="A0A439DA94"/>
<dbReference type="Pfam" id="PF17648">
    <property type="entry name" value="Luciferase"/>
    <property type="match status" value="1"/>
</dbReference>
<evidence type="ECO:0000259" key="3">
    <source>
        <dbReference type="Pfam" id="PF17648"/>
    </source>
</evidence>
<keyword evidence="1" id="KW-0812">Transmembrane</keyword>
<feature type="signal peptide" evidence="2">
    <location>
        <begin position="1"/>
        <end position="20"/>
    </location>
</feature>
<evidence type="ECO:0000313" key="5">
    <source>
        <dbReference type="Proteomes" id="UP000286045"/>
    </source>
</evidence>
<dbReference type="Proteomes" id="UP000286045">
    <property type="component" value="Unassembled WGS sequence"/>
</dbReference>
<reference evidence="4 5" key="1">
    <citation type="submission" date="2018-12" db="EMBL/GenBank/DDBJ databases">
        <title>Draft genome sequence of Xylaria grammica IHI A82.</title>
        <authorList>
            <person name="Buettner E."/>
            <person name="Kellner H."/>
        </authorList>
    </citation>
    <scope>NUCLEOTIDE SEQUENCE [LARGE SCALE GENOMIC DNA]</scope>
    <source>
        <strain evidence="4 5">IHI A82</strain>
    </source>
</reference>
<feature type="transmembrane region" description="Helical" evidence="1">
    <location>
        <begin position="114"/>
        <end position="132"/>
    </location>
</feature>
<name>A0A439DA94_9PEZI</name>
<protein>
    <recommendedName>
        <fullName evidence="3">Luciferase domain-containing protein</fullName>
    </recommendedName>
</protein>
<keyword evidence="1" id="KW-1133">Transmembrane helix</keyword>
<dbReference type="PANTHER" id="PTHR38695:SF1">
    <property type="entry name" value="AMINO ACID PERMEASE_ SLC12A DOMAIN-CONTAINING PROTEIN"/>
    <property type="match status" value="1"/>
</dbReference>
<gene>
    <name evidence="4" type="ORF">EKO27_g3773</name>
</gene>
<dbReference type="EMBL" id="RYZI01000083">
    <property type="protein sequence ID" value="RWA11325.1"/>
    <property type="molecule type" value="Genomic_DNA"/>
</dbReference>
<feature type="domain" description="Luciferase" evidence="3">
    <location>
        <begin position="312"/>
        <end position="394"/>
    </location>
</feature>
<keyword evidence="2" id="KW-0732">Signal</keyword>
<proteinExistence type="predicted"/>
<dbReference type="InterPro" id="IPR048273">
    <property type="entry name" value="Luciferase"/>
</dbReference>
<feature type="chain" id="PRO_5019171430" description="Luciferase domain-containing protein" evidence="2">
    <location>
        <begin position="21"/>
        <end position="417"/>
    </location>
</feature>
<dbReference type="PANTHER" id="PTHR38695">
    <property type="entry name" value="AMINO ACID PERMEASE_ SLC12A DOMAIN-CONTAINING PROTEIN"/>
    <property type="match status" value="1"/>
</dbReference>
<feature type="transmembrane region" description="Helical" evidence="1">
    <location>
        <begin position="67"/>
        <end position="94"/>
    </location>
</feature>
<dbReference type="InterPro" id="IPR040841">
    <property type="entry name" value="Luciferase_dom"/>
</dbReference>
<evidence type="ECO:0000256" key="2">
    <source>
        <dbReference type="SAM" id="SignalP"/>
    </source>
</evidence>
<keyword evidence="1" id="KW-0472">Membrane</keyword>
<feature type="transmembrane region" description="Helical" evidence="1">
    <location>
        <begin position="141"/>
        <end position="163"/>
    </location>
</feature>
<evidence type="ECO:0000256" key="1">
    <source>
        <dbReference type="SAM" id="Phobius"/>
    </source>
</evidence>